<accession>Q6IFT7</accession>
<dbReference type="HOGENOM" id="CLU_1201156_0_0_1"/>
<dbReference type="AlphaFoldDB" id="Q6IFT7"/>
<reference evidence="1" key="1">
    <citation type="journal article" date="2004" name="J. Virol.">
        <title>Saci-1, -2, and -3 and Perere, four novel retrotransposons with high transcriptional activities from the human parasite Schistosoma mansoni.</title>
        <authorList>
            <person name="DeMarco R."/>
            <person name="Kowaltowski A.T."/>
            <person name="Machado A.A."/>
            <person name="Soares M.B."/>
            <person name="Gargioni C."/>
            <person name="Kawano T."/>
            <person name="Rodrigues V."/>
            <person name="Madeira A.M."/>
            <person name="Wilson R.A."/>
            <person name="Menck C.F."/>
            <person name="Setubal J.C."/>
            <person name="Dias-Neto E."/>
            <person name="Leite L.C."/>
            <person name="Verjovski-Almeida S."/>
        </authorList>
    </citation>
    <scope>NUCLEOTIDE SEQUENCE</scope>
</reference>
<evidence type="ECO:0000313" key="1">
    <source>
        <dbReference type="EMBL" id="DAA04502.1"/>
    </source>
</evidence>
<proteinExistence type="evidence at transcript level"/>
<organism evidence="1">
    <name type="scientific">Schistosoma mansoni</name>
    <name type="common">Blood fluke</name>
    <dbReference type="NCBI Taxonomy" id="6183"/>
    <lineage>
        <taxon>Eukaryota</taxon>
        <taxon>Metazoa</taxon>
        <taxon>Spiralia</taxon>
        <taxon>Lophotrochozoa</taxon>
        <taxon>Platyhelminthes</taxon>
        <taxon>Trematoda</taxon>
        <taxon>Digenea</taxon>
        <taxon>Strigeidida</taxon>
        <taxon>Schistosomatoidea</taxon>
        <taxon>Schistosomatidae</taxon>
        <taxon>Schistosoma</taxon>
    </lineage>
</organism>
<sequence>MRLQAHDVRTRLPSHVPVAEYAYPYAFSTNLITNYGYSIGIYPYTTRKLHFSLFLSCFFVYPEPTPLTIAVLVSSTLVNLGESWPDHPRYSQRTQSISLTPNTYDIHLVPNMVILVASGSLAQSGFVLRLQRFWSGPLRTQPSDSGYKPLWCSMLIQAINTARSFWYRSTSKTFGGNSRINDHSLFCQRFRPTIARFAISPTNETATYRKCKSFLAGGSCSDRPVSIRTRLE</sequence>
<name>Q6IFT7_SCHMA</name>
<dbReference type="EMBL" id="BK004070">
    <property type="protein sequence ID" value="DAA04502.1"/>
    <property type="molecule type" value="mRNA"/>
</dbReference>
<protein>
    <submittedName>
        <fullName evidence="1">ORF3</fullName>
    </submittedName>
</protein>